<dbReference type="GO" id="GO:0030681">
    <property type="term" value="C:multimeric ribonuclease P complex"/>
    <property type="evidence" value="ECO:0007669"/>
    <property type="project" value="TreeGrafter"/>
</dbReference>
<organism evidence="1 2">
    <name type="scientific">Lophiostoma macrostomum CBS 122681</name>
    <dbReference type="NCBI Taxonomy" id="1314788"/>
    <lineage>
        <taxon>Eukaryota</taxon>
        <taxon>Fungi</taxon>
        <taxon>Dikarya</taxon>
        <taxon>Ascomycota</taxon>
        <taxon>Pezizomycotina</taxon>
        <taxon>Dothideomycetes</taxon>
        <taxon>Pleosporomycetidae</taxon>
        <taxon>Pleosporales</taxon>
        <taxon>Lophiostomataceae</taxon>
        <taxon>Lophiostoma</taxon>
    </lineage>
</organism>
<dbReference type="Pfam" id="PF08584">
    <property type="entry name" value="Ribonuc_P_40"/>
    <property type="match status" value="1"/>
</dbReference>
<dbReference type="EMBL" id="MU004294">
    <property type="protein sequence ID" value="KAF2661442.1"/>
    <property type="molecule type" value="Genomic_DNA"/>
</dbReference>
<dbReference type="GO" id="GO:0000172">
    <property type="term" value="C:ribonuclease MRP complex"/>
    <property type="evidence" value="ECO:0007669"/>
    <property type="project" value="TreeGrafter"/>
</dbReference>
<dbReference type="OrthoDB" id="63112at2759"/>
<name>A0A6A6TNU6_9PLEO</name>
<evidence type="ECO:0000313" key="1">
    <source>
        <dbReference type="EMBL" id="KAF2661442.1"/>
    </source>
</evidence>
<dbReference type="GO" id="GO:0000171">
    <property type="term" value="F:ribonuclease MRP activity"/>
    <property type="evidence" value="ECO:0007669"/>
    <property type="project" value="TreeGrafter"/>
</dbReference>
<accession>A0A6A6TNU6</accession>
<keyword evidence="2" id="KW-1185">Reference proteome</keyword>
<dbReference type="PANTHER" id="PTHR15396">
    <property type="entry name" value="RIBONUCLEASE P PROTEIN SUBUNIT P40"/>
    <property type="match status" value="1"/>
</dbReference>
<protein>
    <submittedName>
        <fullName evidence="1">Uncharacterized protein</fullName>
    </submittedName>
</protein>
<dbReference type="GO" id="GO:0004526">
    <property type="term" value="F:ribonuclease P activity"/>
    <property type="evidence" value="ECO:0007669"/>
    <property type="project" value="TreeGrafter"/>
</dbReference>
<dbReference type="PANTHER" id="PTHR15396:SF1">
    <property type="entry name" value="RIBONUCLEASE P PROTEIN SUBUNIT P40"/>
    <property type="match status" value="1"/>
</dbReference>
<evidence type="ECO:0000313" key="2">
    <source>
        <dbReference type="Proteomes" id="UP000799324"/>
    </source>
</evidence>
<dbReference type="InterPro" id="IPR013893">
    <property type="entry name" value="RNase_P_Rpp40"/>
</dbReference>
<dbReference type="GO" id="GO:0001682">
    <property type="term" value="P:tRNA 5'-leader removal"/>
    <property type="evidence" value="ECO:0007669"/>
    <property type="project" value="InterPro"/>
</dbReference>
<reference evidence="1" key="1">
    <citation type="journal article" date="2020" name="Stud. Mycol.">
        <title>101 Dothideomycetes genomes: a test case for predicting lifestyles and emergence of pathogens.</title>
        <authorList>
            <person name="Haridas S."/>
            <person name="Albert R."/>
            <person name="Binder M."/>
            <person name="Bloem J."/>
            <person name="Labutti K."/>
            <person name="Salamov A."/>
            <person name="Andreopoulos B."/>
            <person name="Baker S."/>
            <person name="Barry K."/>
            <person name="Bills G."/>
            <person name="Bluhm B."/>
            <person name="Cannon C."/>
            <person name="Castanera R."/>
            <person name="Culley D."/>
            <person name="Daum C."/>
            <person name="Ezra D."/>
            <person name="Gonzalez J."/>
            <person name="Henrissat B."/>
            <person name="Kuo A."/>
            <person name="Liang C."/>
            <person name="Lipzen A."/>
            <person name="Lutzoni F."/>
            <person name="Magnuson J."/>
            <person name="Mondo S."/>
            <person name="Nolan M."/>
            <person name="Ohm R."/>
            <person name="Pangilinan J."/>
            <person name="Park H.-J."/>
            <person name="Ramirez L."/>
            <person name="Alfaro M."/>
            <person name="Sun H."/>
            <person name="Tritt A."/>
            <person name="Yoshinaga Y."/>
            <person name="Zwiers L.-H."/>
            <person name="Turgeon B."/>
            <person name="Goodwin S."/>
            <person name="Spatafora J."/>
            <person name="Crous P."/>
            <person name="Grigoriev I."/>
        </authorList>
    </citation>
    <scope>NUCLEOTIDE SEQUENCE</scope>
    <source>
        <strain evidence="1">CBS 122681</strain>
    </source>
</reference>
<proteinExistence type="predicted"/>
<dbReference type="AlphaFoldDB" id="A0A6A6TNU6"/>
<gene>
    <name evidence="1" type="ORF">K491DRAFT_587237</name>
</gene>
<sequence>MLEIHKDDGRSPKIAFTHSLLPGYIDPQNVSTKKKPFSVINAQKFSHTLDLILPAEIYDLISTRLDLTSSPSTTSAASSIGRSQYARVYMSLSEILSGDFFTSYIRHGNIMMRSEGRSNIDNVLSLYNSTLRLEVSRDVYEKLGLQGRAIEDGGAKHKKNRWVVEIDLRQKSMVHGKKGFGRLEWAARNVLSQSLVWLFYNANPNSREAMAEGREPIARHAPAVRDIVPSVGLMKDVLVPRLAVGDLPGLYEQEDSLGLLEWLDLVSLDSPRIRQGDRIDPFLARYDVPDFGKGAEVRDLVRVRWRGFIPPLFVRELFLAVRKEGLRVGKDEQDGEGGTIKGEEKRWFAMSARGIEEGEGYTVMQWAGRETLCWEVL</sequence>
<dbReference type="Proteomes" id="UP000799324">
    <property type="component" value="Unassembled WGS sequence"/>
</dbReference>
<dbReference type="GO" id="GO:0000447">
    <property type="term" value="P:endonucleolytic cleavage in ITS1 to separate SSU-rRNA from 5.8S rRNA and LSU-rRNA from tricistronic rRNA transcript (SSU-rRNA, 5.8S rRNA, LSU-rRNA)"/>
    <property type="evidence" value="ECO:0007669"/>
    <property type="project" value="TreeGrafter"/>
</dbReference>